<dbReference type="PANTHER" id="PTHR21058:SF0">
    <property type="entry name" value="6,7-DIMETHYL-8-RIBITYLLUMAZINE SYNTHASE"/>
    <property type="match status" value="1"/>
</dbReference>
<evidence type="ECO:0000256" key="3">
    <source>
        <dbReference type="ARBA" id="ARBA00012664"/>
    </source>
</evidence>
<evidence type="ECO:0000256" key="7">
    <source>
        <dbReference type="ARBA" id="ARBA00058151"/>
    </source>
</evidence>
<dbReference type="STRING" id="1387353.BSF38_01075"/>
<dbReference type="AlphaFoldDB" id="A0A1U7CL58"/>
<protein>
    <recommendedName>
        <fullName evidence="8 9">6,7-dimethyl-8-ribityllumazine synthase</fullName>
        <shortName evidence="9">DMRL synthase</shortName>
        <shortName evidence="9">LS</shortName>
        <shortName evidence="9">Lumazine synthase</shortName>
        <ecNumber evidence="3 9">2.5.1.78</ecNumber>
    </recommendedName>
</protein>
<dbReference type="Pfam" id="PF00885">
    <property type="entry name" value="DMRL_synthase"/>
    <property type="match status" value="1"/>
</dbReference>
<dbReference type="EMBL" id="CP019082">
    <property type="protein sequence ID" value="APW59646.1"/>
    <property type="molecule type" value="Genomic_DNA"/>
</dbReference>
<dbReference type="EC" id="2.5.1.78" evidence="3 9"/>
<evidence type="ECO:0000256" key="6">
    <source>
        <dbReference type="ARBA" id="ARBA00048785"/>
    </source>
</evidence>
<gene>
    <name evidence="9 10" type="primary">ribH</name>
    <name evidence="10" type="ORF">BSF38_01075</name>
</gene>
<evidence type="ECO:0000256" key="2">
    <source>
        <dbReference type="ARBA" id="ARBA00007424"/>
    </source>
</evidence>
<comment type="function">
    <text evidence="7 9">Catalyzes the formation of 6,7-dimethyl-8-ribityllumazine by condensation of 5-amino-6-(D-ribitylamino)uracil with 3,4-dihydroxy-2-butanone 4-phosphate. This is the penultimate step in the biosynthesis of riboflavin.</text>
</comment>
<feature type="active site" description="Proton donor" evidence="9">
    <location>
        <position position="88"/>
    </location>
</feature>
<evidence type="ECO:0000256" key="1">
    <source>
        <dbReference type="ARBA" id="ARBA00004917"/>
    </source>
</evidence>
<dbReference type="CDD" id="cd09209">
    <property type="entry name" value="Lumazine_synthase-I"/>
    <property type="match status" value="1"/>
</dbReference>
<dbReference type="Gene3D" id="3.40.50.960">
    <property type="entry name" value="Lumazine/riboflavin synthase"/>
    <property type="match status" value="1"/>
</dbReference>
<evidence type="ECO:0000313" key="10">
    <source>
        <dbReference type="EMBL" id="APW59646.1"/>
    </source>
</evidence>
<sequence>MPTFEGDFSTPPGRFAIVVARFNALVTEPLLAGCRDALVRHGVGDDRLDVYWVPGSFEVPLIARKLAEGGKHAAVVCLGCVIRGETGHYDHVAGQAAGGVLQASLATGVPVIFGVLTTETVEQALNRAGLKAGNKGTEAALAAIEMVNLLARMDSR</sequence>
<dbReference type="NCBIfam" id="TIGR00114">
    <property type="entry name" value="lumazine-synth"/>
    <property type="match status" value="1"/>
</dbReference>
<dbReference type="SUPFAM" id="SSF52121">
    <property type="entry name" value="Lumazine synthase"/>
    <property type="match status" value="1"/>
</dbReference>
<accession>A0A1U7CL58</accession>
<comment type="similarity">
    <text evidence="2 9">Belongs to the DMRL synthase family.</text>
</comment>
<dbReference type="GO" id="GO:0009231">
    <property type="term" value="P:riboflavin biosynthetic process"/>
    <property type="evidence" value="ECO:0007669"/>
    <property type="project" value="UniProtKB-UniRule"/>
</dbReference>
<keyword evidence="5 9" id="KW-0808">Transferase</keyword>
<dbReference type="OrthoDB" id="9809709at2"/>
<feature type="binding site" evidence="9">
    <location>
        <position position="22"/>
    </location>
    <ligand>
        <name>5-amino-6-(D-ribitylamino)uracil</name>
        <dbReference type="ChEBI" id="CHEBI:15934"/>
    </ligand>
</feature>
<reference evidence="11" key="1">
    <citation type="submission" date="2016-12" db="EMBL/GenBank/DDBJ databases">
        <title>Comparative genomics of four Isosphaeraceae planctomycetes: a common pool of plasmids and glycoside hydrolase genes.</title>
        <authorList>
            <person name="Ivanova A."/>
        </authorList>
    </citation>
    <scope>NUCLEOTIDE SEQUENCE [LARGE SCALE GENOMIC DNA]</scope>
    <source>
        <strain evidence="11">PX4</strain>
    </source>
</reference>
<evidence type="ECO:0000256" key="9">
    <source>
        <dbReference type="HAMAP-Rule" id="MF_00178"/>
    </source>
</evidence>
<dbReference type="Proteomes" id="UP000186309">
    <property type="component" value="Chromosome"/>
</dbReference>
<dbReference type="InterPro" id="IPR036467">
    <property type="entry name" value="LS/RS_sf"/>
</dbReference>
<dbReference type="GO" id="GO:0009349">
    <property type="term" value="C:riboflavin synthase complex"/>
    <property type="evidence" value="ECO:0007669"/>
    <property type="project" value="UniProtKB-UniRule"/>
</dbReference>
<feature type="binding site" evidence="9">
    <location>
        <begin position="85"/>
        <end position="86"/>
    </location>
    <ligand>
        <name>(2S)-2-hydroxy-3-oxobutyl phosphate</name>
        <dbReference type="ChEBI" id="CHEBI:58830"/>
    </ligand>
</feature>
<dbReference type="InterPro" id="IPR034964">
    <property type="entry name" value="LS"/>
</dbReference>
<evidence type="ECO:0000256" key="5">
    <source>
        <dbReference type="ARBA" id="ARBA00022679"/>
    </source>
</evidence>
<keyword evidence="11" id="KW-1185">Reference proteome</keyword>
<feature type="binding site" evidence="9">
    <location>
        <position position="127"/>
    </location>
    <ligand>
        <name>(2S)-2-hydroxy-3-oxobutyl phosphate</name>
        <dbReference type="ChEBI" id="CHEBI:58830"/>
    </ligand>
</feature>
<dbReference type="HAMAP" id="MF_00178">
    <property type="entry name" value="Lumazine_synth"/>
    <property type="match status" value="1"/>
</dbReference>
<dbReference type="RefSeq" id="WP_076343799.1">
    <property type="nucleotide sequence ID" value="NZ_CP019082.1"/>
</dbReference>
<evidence type="ECO:0000313" key="11">
    <source>
        <dbReference type="Proteomes" id="UP000186309"/>
    </source>
</evidence>
<name>A0A1U7CL58_9BACT</name>
<proteinExistence type="inferred from homology"/>
<dbReference type="KEGG" id="pbor:BSF38_01075"/>
<evidence type="ECO:0000256" key="8">
    <source>
        <dbReference type="ARBA" id="ARBA00072606"/>
    </source>
</evidence>
<evidence type="ECO:0000256" key="4">
    <source>
        <dbReference type="ARBA" id="ARBA00022619"/>
    </source>
</evidence>
<feature type="binding site" evidence="9">
    <location>
        <begin position="80"/>
        <end position="82"/>
    </location>
    <ligand>
        <name>5-amino-6-(D-ribitylamino)uracil</name>
        <dbReference type="ChEBI" id="CHEBI:15934"/>
    </ligand>
</feature>
<dbReference type="PANTHER" id="PTHR21058">
    <property type="entry name" value="6,7-DIMETHYL-8-RIBITYLLUMAZINE SYNTHASE DMRL SYNTHASE LUMAZINE SYNTHASE"/>
    <property type="match status" value="1"/>
</dbReference>
<dbReference type="GO" id="GO:0000906">
    <property type="term" value="F:6,7-dimethyl-8-ribityllumazine synthase activity"/>
    <property type="evidence" value="ECO:0007669"/>
    <property type="project" value="UniProtKB-UniRule"/>
</dbReference>
<keyword evidence="4 9" id="KW-0686">Riboflavin biosynthesis</keyword>
<comment type="catalytic activity">
    <reaction evidence="6 9">
        <text>(2S)-2-hydroxy-3-oxobutyl phosphate + 5-amino-6-(D-ribitylamino)uracil = 6,7-dimethyl-8-(1-D-ribityl)lumazine + phosphate + 2 H2O + H(+)</text>
        <dbReference type="Rhea" id="RHEA:26152"/>
        <dbReference type="ChEBI" id="CHEBI:15377"/>
        <dbReference type="ChEBI" id="CHEBI:15378"/>
        <dbReference type="ChEBI" id="CHEBI:15934"/>
        <dbReference type="ChEBI" id="CHEBI:43474"/>
        <dbReference type="ChEBI" id="CHEBI:58201"/>
        <dbReference type="ChEBI" id="CHEBI:58830"/>
        <dbReference type="EC" id="2.5.1.78"/>
    </reaction>
</comment>
<feature type="binding site" evidence="9">
    <location>
        <begin position="56"/>
        <end position="58"/>
    </location>
    <ligand>
        <name>5-amino-6-(D-ribitylamino)uracil</name>
        <dbReference type="ChEBI" id="CHEBI:15934"/>
    </ligand>
</feature>
<dbReference type="UniPathway" id="UPA00275">
    <property type="reaction ID" value="UER00404"/>
</dbReference>
<comment type="pathway">
    <text evidence="1 9">Cofactor biosynthesis; riboflavin biosynthesis; riboflavin from 2-hydroxy-3-oxobutyl phosphate and 5-amino-6-(D-ribitylamino)uracil: step 1/2.</text>
</comment>
<dbReference type="InterPro" id="IPR002180">
    <property type="entry name" value="LS/RS"/>
</dbReference>
<dbReference type="FunFam" id="3.40.50.960:FF:000001">
    <property type="entry name" value="6,7-dimethyl-8-ribityllumazine synthase"/>
    <property type="match status" value="1"/>
</dbReference>
<feature type="binding site" evidence="9">
    <location>
        <position position="113"/>
    </location>
    <ligand>
        <name>5-amino-6-(D-ribitylamino)uracil</name>
        <dbReference type="ChEBI" id="CHEBI:15934"/>
    </ligand>
</feature>
<organism evidence="10 11">
    <name type="scientific">Paludisphaera borealis</name>
    <dbReference type="NCBI Taxonomy" id="1387353"/>
    <lineage>
        <taxon>Bacteria</taxon>
        <taxon>Pseudomonadati</taxon>
        <taxon>Planctomycetota</taxon>
        <taxon>Planctomycetia</taxon>
        <taxon>Isosphaerales</taxon>
        <taxon>Isosphaeraceae</taxon>
        <taxon>Paludisphaera</taxon>
    </lineage>
</organism>
<dbReference type="GO" id="GO:0005829">
    <property type="term" value="C:cytosol"/>
    <property type="evidence" value="ECO:0007669"/>
    <property type="project" value="TreeGrafter"/>
</dbReference>